<dbReference type="GeneID" id="37143201"/>
<name>A0A319CM06_9EURO</name>
<sequence length="364" mass="41512">MGLLRWNYYQDRHAKPQRHSSPLSNVYSLRDAFFGSKCPNADEELSSDQMKFGFLEAFERVKHLSSTNKGTNITSALILVPQFFSREVRELVIEAAQEAGIMPTFPPISPHTLLTMLESNILDEEITAVNLATKYHKLLIIDYGVWHFDVQTPDTQCTLKFPLESMGCMNLNHRLTKMVISTNMDIQQQLDQGASYNTLDSAIWQSRFLMKAESDVESWDEEASEEELPDKWPLKLDDWWIGQKKEAFLYWEDIKSTEAEYISKLAEGLDNLLICIQEEAAETEQAYINFDQIIILGNACDRSVIARVVRQCVGEHARMIGGSSEADIFLEALAGARFAFRIHEAKKTMEAYQKSQLPGGHEEL</sequence>
<gene>
    <name evidence="1" type="ORF">BO82DRAFT_428680</name>
</gene>
<dbReference type="OrthoDB" id="4243133at2759"/>
<keyword evidence="2" id="KW-1185">Reference proteome</keyword>
<dbReference type="VEuPathDB" id="FungiDB:BO82DRAFT_428680"/>
<dbReference type="RefSeq" id="XP_025496424.1">
    <property type="nucleotide sequence ID" value="XM_025640459.1"/>
</dbReference>
<evidence type="ECO:0000313" key="2">
    <source>
        <dbReference type="Proteomes" id="UP000248340"/>
    </source>
</evidence>
<accession>A0A319CM06</accession>
<dbReference type="EMBL" id="KZ821677">
    <property type="protein sequence ID" value="PYH86224.1"/>
    <property type="molecule type" value="Genomic_DNA"/>
</dbReference>
<evidence type="ECO:0008006" key="3">
    <source>
        <dbReference type="Google" id="ProtNLM"/>
    </source>
</evidence>
<reference evidence="1 2" key="1">
    <citation type="submission" date="2016-12" db="EMBL/GenBank/DDBJ databases">
        <title>The genomes of Aspergillus section Nigri reveals drivers in fungal speciation.</title>
        <authorList>
            <consortium name="DOE Joint Genome Institute"/>
            <person name="Vesth T.C."/>
            <person name="Nybo J."/>
            <person name="Theobald S."/>
            <person name="Brandl J."/>
            <person name="Frisvad J.C."/>
            <person name="Nielsen K.F."/>
            <person name="Lyhne E.K."/>
            <person name="Kogle M.E."/>
            <person name="Kuo A."/>
            <person name="Riley R."/>
            <person name="Clum A."/>
            <person name="Nolan M."/>
            <person name="Lipzen A."/>
            <person name="Salamov A."/>
            <person name="Henrissat B."/>
            <person name="Wiebenga A."/>
            <person name="De Vries R.P."/>
            <person name="Grigoriev I.V."/>
            <person name="Mortensen U.H."/>
            <person name="Andersen M.R."/>
            <person name="Baker S.E."/>
        </authorList>
    </citation>
    <scope>NUCLEOTIDE SEQUENCE [LARGE SCALE GENOMIC DNA]</scope>
    <source>
        <strain evidence="1 2">CBS 121591</strain>
    </source>
</reference>
<protein>
    <recommendedName>
        <fullName evidence="3">Actin-like ATPase domain-containing protein</fullName>
    </recommendedName>
</protein>
<evidence type="ECO:0000313" key="1">
    <source>
        <dbReference type="EMBL" id="PYH86224.1"/>
    </source>
</evidence>
<dbReference type="AlphaFoldDB" id="A0A319CM06"/>
<organism evidence="1 2">
    <name type="scientific">Aspergillus uvarum CBS 121591</name>
    <dbReference type="NCBI Taxonomy" id="1448315"/>
    <lineage>
        <taxon>Eukaryota</taxon>
        <taxon>Fungi</taxon>
        <taxon>Dikarya</taxon>
        <taxon>Ascomycota</taxon>
        <taxon>Pezizomycotina</taxon>
        <taxon>Eurotiomycetes</taxon>
        <taxon>Eurotiomycetidae</taxon>
        <taxon>Eurotiales</taxon>
        <taxon>Aspergillaceae</taxon>
        <taxon>Aspergillus</taxon>
        <taxon>Aspergillus subgen. Circumdati</taxon>
    </lineage>
</organism>
<dbReference type="Proteomes" id="UP000248340">
    <property type="component" value="Unassembled WGS sequence"/>
</dbReference>
<proteinExistence type="predicted"/>